<evidence type="ECO:0000313" key="2">
    <source>
        <dbReference type="EMBL" id="KAJ0200823.1"/>
    </source>
</evidence>
<sequence length="125" mass="14522">MVISQSIILFIRIQHLLSYFQADHMLKQSASRNQRAKGFKVKHAVQISVLLLVCVWLLYQLKQTYMNNNPAIQVSVIGRKGLIDSQVKERNDEEQDVEKVDEEEPDQLEDLIDEDDKDERIGKVI</sequence>
<comment type="caution">
    <text evidence="2">The sequence shown here is derived from an EMBL/GenBank/DDBJ whole genome shotgun (WGS) entry which is preliminary data.</text>
</comment>
<dbReference type="PANTHER" id="PTHR33700:SF4">
    <property type="entry name" value="MYB-LIKE PROTEIN X"/>
    <property type="match status" value="1"/>
</dbReference>
<keyword evidence="3" id="KW-1185">Reference proteome</keyword>
<dbReference type="EMBL" id="NBSK02000006">
    <property type="protein sequence ID" value="KAJ0200823.1"/>
    <property type="molecule type" value="Genomic_DNA"/>
</dbReference>
<feature type="region of interest" description="Disordered" evidence="1">
    <location>
        <begin position="88"/>
        <end position="125"/>
    </location>
</feature>
<feature type="compositionally biased region" description="Acidic residues" evidence="1">
    <location>
        <begin position="92"/>
        <end position="117"/>
    </location>
</feature>
<name>A0A9R1V9M0_LACSA</name>
<protein>
    <submittedName>
        <fullName evidence="2">Uncharacterized protein</fullName>
    </submittedName>
</protein>
<dbReference type="PANTHER" id="PTHR33700">
    <property type="entry name" value="MYB-LIKE PROTEIN X"/>
    <property type="match status" value="1"/>
</dbReference>
<dbReference type="Proteomes" id="UP000235145">
    <property type="component" value="Unassembled WGS sequence"/>
</dbReference>
<dbReference type="AlphaFoldDB" id="A0A9R1V9M0"/>
<gene>
    <name evidence="2" type="ORF">LSAT_V11C600338820</name>
</gene>
<evidence type="ECO:0000256" key="1">
    <source>
        <dbReference type="SAM" id="MobiDB-lite"/>
    </source>
</evidence>
<proteinExistence type="predicted"/>
<organism evidence="2 3">
    <name type="scientific">Lactuca sativa</name>
    <name type="common">Garden lettuce</name>
    <dbReference type="NCBI Taxonomy" id="4236"/>
    <lineage>
        <taxon>Eukaryota</taxon>
        <taxon>Viridiplantae</taxon>
        <taxon>Streptophyta</taxon>
        <taxon>Embryophyta</taxon>
        <taxon>Tracheophyta</taxon>
        <taxon>Spermatophyta</taxon>
        <taxon>Magnoliopsida</taxon>
        <taxon>eudicotyledons</taxon>
        <taxon>Gunneridae</taxon>
        <taxon>Pentapetalae</taxon>
        <taxon>asterids</taxon>
        <taxon>campanulids</taxon>
        <taxon>Asterales</taxon>
        <taxon>Asteraceae</taxon>
        <taxon>Cichorioideae</taxon>
        <taxon>Cichorieae</taxon>
        <taxon>Lactucinae</taxon>
        <taxon>Lactuca</taxon>
    </lineage>
</organism>
<accession>A0A9R1V9M0</accession>
<reference evidence="2 3" key="1">
    <citation type="journal article" date="2017" name="Nat. Commun.">
        <title>Genome assembly with in vitro proximity ligation data and whole-genome triplication in lettuce.</title>
        <authorList>
            <person name="Reyes-Chin-Wo S."/>
            <person name="Wang Z."/>
            <person name="Yang X."/>
            <person name="Kozik A."/>
            <person name="Arikit S."/>
            <person name="Song C."/>
            <person name="Xia L."/>
            <person name="Froenicke L."/>
            <person name="Lavelle D.O."/>
            <person name="Truco M.J."/>
            <person name="Xia R."/>
            <person name="Zhu S."/>
            <person name="Xu C."/>
            <person name="Xu H."/>
            <person name="Xu X."/>
            <person name="Cox K."/>
            <person name="Korf I."/>
            <person name="Meyers B.C."/>
            <person name="Michelmore R.W."/>
        </authorList>
    </citation>
    <scope>NUCLEOTIDE SEQUENCE [LARGE SCALE GENOMIC DNA]</scope>
    <source>
        <strain evidence="3">cv. Salinas</strain>
        <tissue evidence="2">Seedlings</tissue>
    </source>
</reference>
<evidence type="ECO:0000313" key="3">
    <source>
        <dbReference type="Proteomes" id="UP000235145"/>
    </source>
</evidence>
<dbReference type="OrthoDB" id="1928179at2759"/>